<dbReference type="SUPFAM" id="SSF75005">
    <property type="entry name" value="Arabinanase/levansucrase/invertase"/>
    <property type="match status" value="1"/>
</dbReference>
<accession>A0A2S5G9M7</accession>
<dbReference type="InterPro" id="IPR023296">
    <property type="entry name" value="Glyco_hydro_beta-prop_sf"/>
</dbReference>
<keyword evidence="3 6" id="KW-0378">Hydrolase</keyword>
<name>A0A2S5G9M7_9BACL</name>
<dbReference type="RefSeq" id="WP_104058616.1">
    <property type="nucleotide sequence ID" value="NZ_PREZ01000005.1"/>
</dbReference>
<proteinExistence type="inferred from homology"/>
<dbReference type="CDD" id="cd08981">
    <property type="entry name" value="GH43_Bt1873-like"/>
    <property type="match status" value="1"/>
</dbReference>
<comment type="similarity">
    <text evidence="2 6">Belongs to the glycosyl hydrolase 43 family.</text>
</comment>
<evidence type="ECO:0000313" key="7">
    <source>
        <dbReference type="EMBL" id="PPA69623.1"/>
    </source>
</evidence>
<dbReference type="OrthoDB" id="9763933at2"/>
<evidence type="ECO:0000256" key="1">
    <source>
        <dbReference type="ARBA" id="ARBA00004834"/>
    </source>
</evidence>
<dbReference type="PANTHER" id="PTHR43301:SF3">
    <property type="entry name" value="ARABINAN ENDO-1,5-ALPHA-L-ARABINOSIDASE A-RELATED"/>
    <property type="match status" value="1"/>
</dbReference>
<reference evidence="7 8" key="1">
    <citation type="submission" date="2018-02" db="EMBL/GenBank/DDBJ databases">
        <title>Jeotgalibacillus proteolyticum sp. nov. a protease producing bacterium isolated from ocean sediments of Laizhou Bay.</title>
        <authorList>
            <person name="Li Y."/>
        </authorList>
    </citation>
    <scope>NUCLEOTIDE SEQUENCE [LARGE SCALE GENOMIC DNA]</scope>
    <source>
        <strain evidence="7 8">22-7</strain>
    </source>
</reference>
<evidence type="ECO:0000256" key="3">
    <source>
        <dbReference type="ARBA" id="ARBA00022801"/>
    </source>
</evidence>
<evidence type="ECO:0000256" key="6">
    <source>
        <dbReference type="RuleBase" id="RU361187"/>
    </source>
</evidence>
<gene>
    <name evidence="7" type="ORF">C4B60_13830</name>
</gene>
<dbReference type="AlphaFoldDB" id="A0A2S5G9M7"/>
<dbReference type="InterPro" id="IPR006710">
    <property type="entry name" value="Glyco_hydro_43"/>
</dbReference>
<sequence length="322" mass="37441">MPKESFRKAKRWHREEIHMRDSFVFTSRSEETYYLFGTTFADGQGDIEPQFEVYISSDLEEWEGPYCAFHPQKGFWGVRHYWAPEVFELNGRFYMFATFKGGIGVHRGTGILVADQPEGPYEPLVNEPATPPEWECLDGTYHRDKEGQNWIVFCHEWTTEYEGKIMAQRLSEDLTQRIGKPFEILNAAKMPWIEKFGDPRIEKDGYLTDAPFFYTTKDGELLMLWSSYSKPELRPDGKSGYTVAIARSKSGDMTGPWTHDEELLMNFNAGHPSLFHDFSGALHICTHYPDTPHGNERPLFLPVEEINNTIVIKEKPDYINWR</sequence>
<evidence type="ECO:0000256" key="5">
    <source>
        <dbReference type="PIRSR" id="PIRSR606710-2"/>
    </source>
</evidence>
<keyword evidence="4 6" id="KW-0326">Glycosidase</keyword>
<keyword evidence="8" id="KW-1185">Reference proteome</keyword>
<comment type="pathway">
    <text evidence="1">Glycan metabolism; L-arabinan degradation.</text>
</comment>
<comment type="caution">
    <text evidence="7">The sequence shown here is derived from an EMBL/GenBank/DDBJ whole genome shotgun (WGS) entry which is preliminary data.</text>
</comment>
<evidence type="ECO:0000256" key="4">
    <source>
        <dbReference type="ARBA" id="ARBA00023295"/>
    </source>
</evidence>
<dbReference type="GO" id="GO:0005975">
    <property type="term" value="P:carbohydrate metabolic process"/>
    <property type="evidence" value="ECO:0007669"/>
    <property type="project" value="InterPro"/>
</dbReference>
<dbReference type="Proteomes" id="UP000239047">
    <property type="component" value="Unassembled WGS sequence"/>
</dbReference>
<protein>
    <submittedName>
        <fullName evidence="7">Glycoside hydrolase</fullName>
    </submittedName>
</protein>
<feature type="site" description="Important for catalytic activity, responsible for pKa modulation of the active site Glu and correct orientation of both the proton donor and substrate" evidence="5">
    <location>
        <position position="138"/>
    </location>
</feature>
<dbReference type="GO" id="GO:0004553">
    <property type="term" value="F:hydrolase activity, hydrolyzing O-glycosyl compounds"/>
    <property type="evidence" value="ECO:0007669"/>
    <property type="project" value="InterPro"/>
</dbReference>
<dbReference type="InterPro" id="IPR050727">
    <property type="entry name" value="GH43_arabinanases"/>
</dbReference>
<evidence type="ECO:0000313" key="8">
    <source>
        <dbReference type="Proteomes" id="UP000239047"/>
    </source>
</evidence>
<dbReference type="EMBL" id="PREZ01000005">
    <property type="protein sequence ID" value="PPA69623.1"/>
    <property type="molecule type" value="Genomic_DNA"/>
</dbReference>
<dbReference type="PANTHER" id="PTHR43301">
    <property type="entry name" value="ARABINAN ENDO-1,5-ALPHA-L-ARABINOSIDASE"/>
    <property type="match status" value="1"/>
</dbReference>
<evidence type="ECO:0000256" key="2">
    <source>
        <dbReference type="ARBA" id="ARBA00009865"/>
    </source>
</evidence>
<dbReference type="Gene3D" id="2.115.10.20">
    <property type="entry name" value="Glycosyl hydrolase domain, family 43"/>
    <property type="match status" value="1"/>
</dbReference>
<organism evidence="7 8">
    <name type="scientific">Jeotgalibacillus proteolyticus</name>
    <dbReference type="NCBI Taxonomy" id="2082395"/>
    <lineage>
        <taxon>Bacteria</taxon>
        <taxon>Bacillati</taxon>
        <taxon>Bacillota</taxon>
        <taxon>Bacilli</taxon>
        <taxon>Bacillales</taxon>
        <taxon>Caryophanaceae</taxon>
        <taxon>Jeotgalibacillus</taxon>
    </lineage>
</organism>
<dbReference type="Pfam" id="PF04616">
    <property type="entry name" value="Glyco_hydro_43"/>
    <property type="match status" value="1"/>
</dbReference>